<dbReference type="Proteomes" id="UP000178040">
    <property type="component" value="Unassembled WGS sequence"/>
</dbReference>
<accession>A0A1F7ILA2</accession>
<dbReference type="InterPro" id="IPR000836">
    <property type="entry name" value="PRTase_dom"/>
</dbReference>
<dbReference type="CDD" id="cd06223">
    <property type="entry name" value="PRTases_typeI"/>
    <property type="match status" value="1"/>
</dbReference>
<evidence type="ECO:0000259" key="3">
    <source>
        <dbReference type="Pfam" id="PF00156"/>
    </source>
</evidence>
<sequence length="181" mass="21267">MKFYKLSWQELQADCYKLAKKLKKQKFDRILCISRGGLVWARMFSDLLNLPVSHLTVVSYQDLKQQKETKITEVPATLENQNMLVVDEIADSGKTLKIVIDYLHSINIYKFKTLAPIIRKFTKPKPDIYLKIINEWVIFPYEIRETAQAFIKLFTTKAKAKKKLLEVGFENWEIDEIFQSS</sequence>
<evidence type="ECO:0000313" key="5">
    <source>
        <dbReference type="Proteomes" id="UP000178040"/>
    </source>
</evidence>
<comment type="caution">
    <text evidence="4">The sequence shown here is derived from an EMBL/GenBank/DDBJ whole genome shotgun (WGS) entry which is preliminary data.</text>
</comment>
<protein>
    <recommendedName>
        <fullName evidence="3">Phosphoribosyltransferase domain-containing protein</fullName>
    </recommendedName>
</protein>
<evidence type="ECO:0000313" key="4">
    <source>
        <dbReference type="EMBL" id="OGK44151.1"/>
    </source>
</evidence>
<evidence type="ECO:0000256" key="2">
    <source>
        <dbReference type="ARBA" id="ARBA00022679"/>
    </source>
</evidence>
<feature type="domain" description="Phosphoribosyltransferase" evidence="3">
    <location>
        <begin position="8"/>
        <end position="139"/>
    </location>
</feature>
<gene>
    <name evidence="4" type="ORF">A3B40_04725</name>
</gene>
<dbReference type="AlphaFoldDB" id="A0A1F7ILA2"/>
<dbReference type="EMBL" id="MGAI01000034">
    <property type="protein sequence ID" value="OGK44151.1"/>
    <property type="molecule type" value="Genomic_DNA"/>
</dbReference>
<dbReference type="PANTHER" id="PTHR43363:SF1">
    <property type="entry name" value="HYPOXANTHINE-GUANINE PHOSPHORIBOSYLTRANSFERASE"/>
    <property type="match status" value="1"/>
</dbReference>
<proteinExistence type="predicted"/>
<dbReference type="Gene3D" id="3.40.50.2020">
    <property type="match status" value="1"/>
</dbReference>
<reference evidence="4 5" key="1">
    <citation type="journal article" date="2016" name="Nat. Commun.">
        <title>Thousands of microbial genomes shed light on interconnected biogeochemical processes in an aquifer system.</title>
        <authorList>
            <person name="Anantharaman K."/>
            <person name="Brown C.T."/>
            <person name="Hug L.A."/>
            <person name="Sharon I."/>
            <person name="Castelle C.J."/>
            <person name="Probst A.J."/>
            <person name="Thomas B.C."/>
            <person name="Singh A."/>
            <person name="Wilkins M.J."/>
            <person name="Karaoz U."/>
            <person name="Brodie E.L."/>
            <person name="Williams K.H."/>
            <person name="Hubbard S.S."/>
            <person name="Banfield J.F."/>
        </authorList>
    </citation>
    <scope>NUCLEOTIDE SEQUENCE [LARGE SCALE GENOMIC DNA]</scope>
</reference>
<dbReference type="SUPFAM" id="SSF53271">
    <property type="entry name" value="PRTase-like"/>
    <property type="match status" value="1"/>
</dbReference>
<keyword evidence="1" id="KW-0328">Glycosyltransferase</keyword>
<dbReference type="Pfam" id="PF00156">
    <property type="entry name" value="Pribosyltran"/>
    <property type="match status" value="1"/>
</dbReference>
<dbReference type="GO" id="GO:0016757">
    <property type="term" value="F:glycosyltransferase activity"/>
    <property type="evidence" value="ECO:0007669"/>
    <property type="project" value="UniProtKB-KW"/>
</dbReference>
<keyword evidence="2" id="KW-0808">Transferase</keyword>
<organism evidence="4 5">
    <name type="scientific">Candidatus Roizmanbacteria bacterium RIFCSPLOWO2_01_FULL_37_16</name>
    <dbReference type="NCBI Taxonomy" id="1802058"/>
    <lineage>
        <taxon>Bacteria</taxon>
        <taxon>Candidatus Roizmaniibacteriota</taxon>
    </lineage>
</organism>
<dbReference type="PANTHER" id="PTHR43363">
    <property type="entry name" value="HYPOXANTHINE PHOSPHORIBOSYLTRANSFERASE"/>
    <property type="match status" value="1"/>
</dbReference>
<evidence type="ECO:0000256" key="1">
    <source>
        <dbReference type="ARBA" id="ARBA00022676"/>
    </source>
</evidence>
<name>A0A1F7ILA2_9BACT</name>
<dbReference type="InterPro" id="IPR029057">
    <property type="entry name" value="PRTase-like"/>
</dbReference>